<dbReference type="EMBL" id="JANRHA010000003">
    <property type="protein sequence ID" value="MDG3014070.1"/>
    <property type="molecule type" value="Genomic_DNA"/>
</dbReference>
<keyword evidence="1" id="KW-0472">Membrane</keyword>
<feature type="transmembrane region" description="Helical" evidence="1">
    <location>
        <begin position="125"/>
        <end position="148"/>
    </location>
</feature>
<protein>
    <submittedName>
        <fullName evidence="2">Uncharacterized protein</fullName>
    </submittedName>
</protein>
<dbReference type="Proteomes" id="UP001152755">
    <property type="component" value="Unassembled WGS sequence"/>
</dbReference>
<evidence type="ECO:0000256" key="1">
    <source>
        <dbReference type="SAM" id="Phobius"/>
    </source>
</evidence>
<dbReference type="RefSeq" id="WP_277831929.1">
    <property type="nucleotide sequence ID" value="NZ_JAAIVF010000002.1"/>
</dbReference>
<feature type="transmembrane region" description="Helical" evidence="1">
    <location>
        <begin position="168"/>
        <end position="193"/>
    </location>
</feature>
<reference evidence="2" key="1">
    <citation type="submission" date="2022-08" db="EMBL/GenBank/DDBJ databases">
        <title>Genome analysis of Corynebacteriales strain.</title>
        <authorList>
            <person name="Lee S.D."/>
        </authorList>
    </citation>
    <scope>NUCLEOTIDE SEQUENCE</scope>
    <source>
        <strain evidence="2">D3-21</strain>
    </source>
</reference>
<accession>A0A9X4LXB1</accession>
<name>A0A9X4LXB1_9ACTN</name>
<keyword evidence="1" id="KW-1133">Transmembrane helix</keyword>
<keyword evidence="1" id="KW-0812">Transmembrane</keyword>
<sequence>MNQYVIGGDSPDTGAPVQKSALEALQSRLLDVMQTPTWPQRLSWSTVPLLILGLGVLFVGVTNVVLAFGVGDVGIFLVGAALTVSTLCAGSAYLSVGPFRRHSLAHRIRVVDAGERGIEIPASRAFARAAEVFIAVTAVYTVLGFVLWHTNRIALMPDRARSDATANIMGLVGVVLAGALIWIAAQGTLWIFLSPSGIAWVRCRLSRKSIDTVVKWDDVTRVWSDVFRVRTNLGVTDDPMIRIDADRSLRILPANLTAEPNALFVLVQHMAANPDDRCLLAEAEAATLLAPIPLRERWAIAREMGRAAGESGNRGRA</sequence>
<feature type="transmembrane region" description="Helical" evidence="1">
    <location>
        <begin position="75"/>
        <end position="99"/>
    </location>
</feature>
<comment type="caution">
    <text evidence="2">The sequence shown here is derived from an EMBL/GenBank/DDBJ whole genome shotgun (WGS) entry which is preliminary data.</text>
</comment>
<proteinExistence type="predicted"/>
<keyword evidence="3" id="KW-1185">Reference proteome</keyword>
<evidence type="ECO:0000313" key="2">
    <source>
        <dbReference type="EMBL" id="MDG3014070.1"/>
    </source>
</evidence>
<organism evidence="2 3">
    <name type="scientific">Speluncibacter jeojiensis</name>
    <dbReference type="NCBI Taxonomy" id="2710754"/>
    <lineage>
        <taxon>Bacteria</taxon>
        <taxon>Bacillati</taxon>
        <taxon>Actinomycetota</taxon>
        <taxon>Actinomycetes</taxon>
        <taxon>Mycobacteriales</taxon>
        <taxon>Speluncibacteraceae</taxon>
        <taxon>Speluncibacter</taxon>
    </lineage>
</organism>
<feature type="transmembrane region" description="Helical" evidence="1">
    <location>
        <begin position="49"/>
        <end position="69"/>
    </location>
</feature>
<evidence type="ECO:0000313" key="3">
    <source>
        <dbReference type="Proteomes" id="UP001152755"/>
    </source>
</evidence>
<dbReference type="AlphaFoldDB" id="A0A9X4LXB1"/>
<gene>
    <name evidence="2" type="ORF">NVS88_05800</name>
</gene>